<keyword evidence="4" id="KW-0378">Hydrolase</keyword>
<evidence type="ECO:0000313" key="6">
    <source>
        <dbReference type="EMBL" id="MCS5734030.1"/>
    </source>
</evidence>
<dbReference type="Proteomes" id="UP001165586">
    <property type="component" value="Unassembled WGS sequence"/>
</dbReference>
<dbReference type="SUPFAM" id="SSF56655">
    <property type="entry name" value="Carbohydrate phosphatase"/>
    <property type="match status" value="1"/>
</dbReference>
<evidence type="ECO:0000256" key="3">
    <source>
        <dbReference type="ARBA" id="ARBA00022723"/>
    </source>
</evidence>
<dbReference type="InterPro" id="IPR000760">
    <property type="entry name" value="Inositol_monophosphatase-like"/>
</dbReference>
<dbReference type="InterPro" id="IPR051090">
    <property type="entry name" value="Inositol_monoP_superfamily"/>
</dbReference>
<dbReference type="Gene3D" id="3.30.540.10">
    <property type="entry name" value="Fructose-1,6-Bisphosphatase, subunit A, domain 1"/>
    <property type="match status" value="1"/>
</dbReference>
<evidence type="ECO:0000256" key="5">
    <source>
        <dbReference type="ARBA" id="ARBA00022842"/>
    </source>
</evidence>
<dbReference type="PRINTS" id="PR00377">
    <property type="entry name" value="IMPHPHTASES"/>
</dbReference>
<keyword evidence="3" id="KW-0479">Metal-binding</keyword>
<gene>
    <name evidence="6" type="ORF">N1032_09800</name>
</gene>
<reference evidence="6" key="1">
    <citation type="submission" date="2022-08" db="EMBL/GenBank/DDBJ databases">
        <authorList>
            <person name="Deng Y."/>
            <person name="Han X.-F."/>
            <person name="Zhang Y.-Q."/>
        </authorList>
    </citation>
    <scope>NUCLEOTIDE SEQUENCE</scope>
    <source>
        <strain evidence="6">CPCC 203386</strain>
    </source>
</reference>
<comment type="similarity">
    <text evidence="2">Belongs to the inositol monophosphatase superfamily.</text>
</comment>
<dbReference type="Pfam" id="PF00459">
    <property type="entry name" value="Inositol_P"/>
    <property type="match status" value="1"/>
</dbReference>
<name>A0ABT2H296_9MICO</name>
<keyword evidence="7" id="KW-1185">Reference proteome</keyword>
<organism evidence="6 7">
    <name type="scientific">Herbiconiux daphne</name>
    <dbReference type="NCBI Taxonomy" id="2970914"/>
    <lineage>
        <taxon>Bacteria</taxon>
        <taxon>Bacillati</taxon>
        <taxon>Actinomycetota</taxon>
        <taxon>Actinomycetes</taxon>
        <taxon>Micrococcales</taxon>
        <taxon>Microbacteriaceae</taxon>
        <taxon>Herbiconiux</taxon>
    </lineage>
</organism>
<protein>
    <submittedName>
        <fullName evidence="6">Histidinol phosphatase</fullName>
    </submittedName>
</protein>
<comment type="cofactor">
    <cofactor evidence="1">
        <name>Mg(2+)</name>
        <dbReference type="ChEBI" id="CHEBI:18420"/>
    </cofactor>
</comment>
<keyword evidence="5" id="KW-0460">Magnesium</keyword>
<dbReference type="InterPro" id="IPR020583">
    <property type="entry name" value="Inositol_monoP_metal-BS"/>
</dbReference>
<dbReference type="PROSITE" id="PS00629">
    <property type="entry name" value="IMP_1"/>
    <property type="match status" value="1"/>
</dbReference>
<dbReference type="RefSeq" id="WP_259538876.1">
    <property type="nucleotide sequence ID" value="NZ_JANLCJ010000003.1"/>
</dbReference>
<evidence type="ECO:0000256" key="4">
    <source>
        <dbReference type="ARBA" id="ARBA00022801"/>
    </source>
</evidence>
<proteinExistence type="inferred from homology"/>
<evidence type="ECO:0000256" key="2">
    <source>
        <dbReference type="ARBA" id="ARBA00009759"/>
    </source>
</evidence>
<evidence type="ECO:0000313" key="7">
    <source>
        <dbReference type="Proteomes" id="UP001165586"/>
    </source>
</evidence>
<dbReference type="Gene3D" id="3.40.190.80">
    <property type="match status" value="1"/>
</dbReference>
<evidence type="ECO:0000256" key="1">
    <source>
        <dbReference type="ARBA" id="ARBA00001946"/>
    </source>
</evidence>
<comment type="caution">
    <text evidence="6">The sequence shown here is derived from an EMBL/GenBank/DDBJ whole genome shotgun (WGS) entry which is preliminary data.</text>
</comment>
<accession>A0ABT2H296</accession>
<dbReference type="PANTHER" id="PTHR43200">
    <property type="entry name" value="PHOSPHATASE"/>
    <property type="match status" value="1"/>
</dbReference>
<dbReference type="PANTHER" id="PTHR43200:SF6">
    <property type="entry name" value="3'(2'),5'-BISPHOSPHATE NUCLEOTIDASE"/>
    <property type="match status" value="1"/>
</dbReference>
<dbReference type="EMBL" id="JANLCJ010000003">
    <property type="protein sequence ID" value="MCS5734030.1"/>
    <property type="molecule type" value="Genomic_DNA"/>
</dbReference>
<sequence length="280" mass="29761">MTSTPAAAAPPTSPYADDLALALRLADLADAVSRSRFRATDLTVVTKPDMTPVTDADRAVERVIREELTLTRPTDSIFGEEFGTAGESDRQWIVDPIDGTANFMRGVPVWASLIALAVDGVPVVGVVSAPALGRRWWAAEGAGAFTTDVLDGGADAPRRLRVSGISDLSDSSLSYNSFKGWDEEGRLDDLTALARTVWRTRAYGEMWSYMMVAEGQLEVAAEFDLKPYDMAALVPIVEEAGGRFTSVEGEPGPWGGSALASNGLVHDAVLGIVGGGRDSR</sequence>